<dbReference type="EMBL" id="OA882058">
    <property type="protein sequence ID" value="CAD7272331.1"/>
    <property type="molecule type" value="Genomic_DNA"/>
</dbReference>
<dbReference type="OrthoDB" id="17328at2759"/>
<dbReference type="FunFam" id="3.40.5.50:FF:000001">
    <property type="entry name" value="DNA replication complex GINS protein PSF2"/>
    <property type="match status" value="1"/>
</dbReference>
<evidence type="ECO:0000313" key="11">
    <source>
        <dbReference type="Proteomes" id="UP000678499"/>
    </source>
</evidence>
<evidence type="ECO:0000259" key="8">
    <source>
        <dbReference type="Pfam" id="PF05916"/>
    </source>
</evidence>
<dbReference type="Pfam" id="PF25005">
    <property type="entry name" value="PSF2_N"/>
    <property type="match status" value="1"/>
</dbReference>
<dbReference type="InterPro" id="IPR021151">
    <property type="entry name" value="GINS_A"/>
</dbReference>
<feature type="domain" description="GINS subunit" evidence="8">
    <location>
        <begin position="825"/>
        <end position="921"/>
    </location>
</feature>
<dbReference type="GO" id="GO:0005634">
    <property type="term" value="C:nucleus"/>
    <property type="evidence" value="ECO:0007669"/>
    <property type="project" value="UniProtKB-SubCell"/>
</dbReference>
<evidence type="ECO:0000256" key="4">
    <source>
        <dbReference type="ARBA" id="ARBA00023242"/>
    </source>
</evidence>
<dbReference type="Gene3D" id="1.20.58.1020">
    <property type="match status" value="1"/>
</dbReference>
<dbReference type="InterPro" id="IPR056784">
    <property type="entry name" value="PSF2_N"/>
</dbReference>
<evidence type="ECO:0000313" key="10">
    <source>
        <dbReference type="EMBL" id="CAD7272331.1"/>
    </source>
</evidence>
<keyword evidence="7" id="KW-0812">Transmembrane</keyword>
<feature type="transmembrane region" description="Helical" evidence="7">
    <location>
        <begin position="620"/>
        <end position="644"/>
    </location>
</feature>
<dbReference type="GO" id="GO:0006260">
    <property type="term" value="P:DNA replication"/>
    <property type="evidence" value="ECO:0007669"/>
    <property type="project" value="UniProtKB-KW"/>
</dbReference>
<comment type="similarity">
    <text evidence="2">Belongs to the GINS2/PSF2 family.</text>
</comment>
<evidence type="ECO:0000256" key="6">
    <source>
        <dbReference type="SAM" id="MobiDB-lite"/>
    </source>
</evidence>
<gene>
    <name evidence="10" type="ORF">NMOB1V02_LOCUS273</name>
</gene>
<evidence type="ECO:0000259" key="9">
    <source>
        <dbReference type="Pfam" id="PF25005"/>
    </source>
</evidence>
<dbReference type="PANTHER" id="PTHR20948:SF2">
    <property type="entry name" value="TRANSMEMBRANE PROTEIN 164"/>
    <property type="match status" value="1"/>
</dbReference>
<keyword evidence="11" id="KW-1185">Reference proteome</keyword>
<reference evidence="10" key="1">
    <citation type="submission" date="2020-11" db="EMBL/GenBank/DDBJ databases">
        <authorList>
            <person name="Tran Van P."/>
        </authorList>
    </citation>
    <scope>NUCLEOTIDE SEQUENCE</scope>
</reference>
<sequence>MMKEGTGYTASASVQQGPNHTVESTTPRTWPSAERDDLLAPGPRAECRDSLRPPDPPPLHRAAARDLDAFPLTAGRPERALRPTDRFTSLYPVEKRTVWSANVQNRSGQSIDSVHEPSGSSTAANFPFLEEDLNLGLSRLMLQSVLPGDTLTSSACSRKEVEEFQKFIHLHGRTDGWDDDEHSKFVYVFSKHKEEDEKLVARLTRILAARNSHEIMDHLKWYRSYCSKLALKKQALKEWRADKEKEEMKAKPDQGKECDALQTERSKAVERRRREYQKEIVKKWRAEKEKHEAEKRAERELEAGCRRASSSKFLEETRKISRESREIRLEILKEQKEKRMHLEAQVQKLRGRLANKATESYRERDLRDLRAKLIIRATAREDEEDRRAKVFATLKRRVPVNVERNPDRLSRLTMAALCRQHTAQLPNSSMASAPVMSLRNIPHRGIPKWRVALREFSGTSPWCQSLSWLCGGVTGTEFPTEGGRECFKFLSVRERVIETVLCLVISYSQFKWAHARLPNRNAAEYYSLSPKLANWRLFVLLAYALVFGIEIGFKIASHQIIFLLNPCHITTGIQLFLLAVPPRAFVTTVFRVHCNFLSGAFLAILFPVTGSRQFPCEVQIYWIQHVMMLAVPIYLLCLGGPYTLEPFTDVSLSIVTLSFMLVYHFCFLQPVGMVLEVNLNNMLCPAPSDPFYGPHYRKCAMIHQSLYVPIFTRLYYGLWSVLEPFIGPPCVAKSSYKKDFYKEASNGFGCEQVKSKKTMSLSPQVGSFMTENEIVTIIPKVRHAAIYLMSGKIGPFEPSISIQVPLWVAVMMRQRHLCRIACPEWMSVPNFLKIKEEEKSSGYFTKLPGVEMISIANRILDVEGDGLPDADELRSLLRDIEMTRQNKLHFSSEMLVKESGTHAKVDHLSLEEINALRPTIVQSLGLLHRLHDAVVDPDVADDSVLTGSSAS</sequence>
<dbReference type="AlphaFoldDB" id="A0A7R9G8V1"/>
<dbReference type="Pfam" id="PF14808">
    <property type="entry name" value="TMEM164"/>
    <property type="match status" value="1"/>
</dbReference>
<dbReference type="CDD" id="cd11712">
    <property type="entry name" value="GINS_A_psf2"/>
    <property type="match status" value="1"/>
</dbReference>
<evidence type="ECO:0000256" key="3">
    <source>
        <dbReference type="ARBA" id="ARBA00022705"/>
    </source>
</evidence>
<name>A0A7R9G8V1_9CRUS</name>
<feature type="domain" description="DNA replication complex GINS protein PSF2 N-terminal" evidence="9">
    <location>
        <begin position="764"/>
        <end position="820"/>
    </location>
</feature>
<dbReference type="PANTHER" id="PTHR20948">
    <property type="entry name" value="TRANSMEMBRANE PROTEIN 164"/>
    <property type="match status" value="1"/>
</dbReference>
<evidence type="ECO:0000256" key="7">
    <source>
        <dbReference type="SAM" id="Phobius"/>
    </source>
</evidence>
<accession>A0A7R9G8V1</accession>
<proteinExistence type="inferred from homology"/>
<feature type="compositionally biased region" description="Polar residues" evidence="6">
    <location>
        <begin position="8"/>
        <end position="29"/>
    </location>
</feature>
<feature type="transmembrane region" description="Helical" evidence="7">
    <location>
        <begin position="585"/>
        <end position="608"/>
    </location>
</feature>
<comment type="subcellular location">
    <subcellularLocation>
        <location evidence="1">Nucleus</location>
    </subcellularLocation>
</comment>
<keyword evidence="5" id="KW-0175">Coiled coil</keyword>
<dbReference type="Gene3D" id="3.40.5.50">
    <property type="match status" value="1"/>
</dbReference>
<dbReference type="CDD" id="cd21694">
    <property type="entry name" value="GINS_B_Psf2"/>
    <property type="match status" value="1"/>
</dbReference>
<feature type="transmembrane region" description="Helical" evidence="7">
    <location>
        <begin position="560"/>
        <end position="579"/>
    </location>
</feature>
<dbReference type="SUPFAM" id="SSF160059">
    <property type="entry name" value="PriA/YqbF domain"/>
    <property type="match status" value="1"/>
</dbReference>
<keyword evidence="3" id="KW-0235">DNA replication</keyword>
<evidence type="ECO:0000256" key="1">
    <source>
        <dbReference type="ARBA" id="ARBA00004123"/>
    </source>
</evidence>
<keyword evidence="4" id="KW-0539">Nucleus</keyword>
<evidence type="ECO:0000256" key="5">
    <source>
        <dbReference type="SAM" id="Coils"/>
    </source>
</evidence>
<evidence type="ECO:0000256" key="2">
    <source>
        <dbReference type="ARBA" id="ARBA00010565"/>
    </source>
</evidence>
<dbReference type="InterPro" id="IPR026508">
    <property type="entry name" value="TMEM164"/>
</dbReference>
<dbReference type="Pfam" id="PF05916">
    <property type="entry name" value="Sld5"/>
    <property type="match status" value="1"/>
</dbReference>
<organism evidence="10">
    <name type="scientific">Notodromas monacha</name>
    <dbReference type="NCBI Taxonomy" id="399045"/>
    <lineage>
        <taxon>Eukaryota</taxon>
        <taxon>Metazoa</taxon>
        <taxon>Ecdysozoa</taxon>
        <taxon>Arthropoda</taxon>
        <taxon>Crustacea</taxon>
        <taxon>Oligostraca</taxon>
        <taxon>Ostracoda</taxon>
        <taxon>Podocopa</taxon>
        <taxon>Podocopida</taxon>
        <taxon>Cypridocopina</taxon>
        <taxon>Cypridoidea</taxon>
        <taxon>Cyprididae</taxon>
        <taxon>Notodromas</taxon>
    </lineage>
</organism>
<dbReference type="EMBL" id="CAJPEX010000021">
    <property type="protein sequence ID" value="CAG0912483.1"/>
    <property type="molecule type" value="Genomic_DNA"/>
</dbReference>
<dbReference type="InterPro" id="IPR036224">
    <property type="entry name" value="GINS_bundle-like_dom_sf"/>
</dbReference>
<feature type="region of interest" description="Disordered" evidence="6">
    <location>
        <begin position="245"/>
        <end position="264"/>
    </location>
</feature>
<protein>
    <submittedName>
        <fullName evidence="10">Uncharacterized protein</fullName>
    </submittedName>
</protein>
<dbReference type="Proteomes" id="UP000678499">
    <property type="component" value="Unassembled WGS sequence"/>
</dbReference>
<feature type="transmembrane region" description="Helical" evidence="7">
    <location>
        <begin position="650"/>
        <end position="668"/>
    </location>
</feature>
<feature type="region of interest" description="Disordered" evidence="6">
    <location>
        <begin position="1"/>
        <end position="60"/>
    </location>
</feature>
<dbReference type="SUPFAM" id="SSF158573">
    <property type="entry name" value="GINS helical bundle-like"/>
    <property type="match status" value="1"/>
</dbReference>
<feature type="coiled-coil region" evidence="5">
    <location>
        <begin position="332"/>
        <end position="359"/>
    </location>
</feature>
<keyword evidence="7" id="KW-1133">Transmembrane helix</keyword>
<keyword evidence="7" id="KW-0472">Membrane</keyword>